<feature type="region of interest" description="Disordered" evidence="1">
    <location>
        <begin position="54"/>
        <end position="73"/>
    </location>
</feature>
<gene>
    <name evidence="2" type="ORF">GWI33_022647</name>
</gene>
<comment type="caution">
    <text evidence="2">The sequence shown here is derived from an EMBL/GenBank/DDBJ whole genome shotgun (WGS) entry which is preliminary data.</text>
</comment>
<protein>
    <submittedName>
        <fullName evidence="2">Uncharacterized protein</fullName>
    </submittedName>
</protein>
<reference evidence="2" key="1">
    <citation type="submission" date="2020-08" db="EMBL/GenBank/DDBJ databases">
        <title>Genome sequencing and assembly of the red palm weevil Rhynchophorus ferrugineus.</title>
        <authorList>
            <person name="Dias G.B."/>
            <person name="Bergman C.M."/>
            <person name="Manee M."/>
        </authorList>
    </citation>
    <scope>NUCLEOTIDE SEQUENCE</scope>
    <source>
        <strain evidence="2">AA-2017</strain>
        <tissue evidence="2">Whole larva</tissue>
    </source>
</reference>
<evidence type="ECO:0000256" key="1">
    <source>
        <dbReference type="SAM" id="MobiDB-lite"/>
    </source>
</evidence>
<sequence>MKCFYSGHLIFQHMGLNSFTVPPTASGFCARTRLTTFQHFGNSSFFREKFITTHRSSPPPLPRPESHSLSVAK</sequence>
<dbReference type="AlphaFoldDB" id="A0A834IN69"/>
<name>A0A834IN69_RHYFE</name>
<organism evidence="2 3">
    <name type="scientific">Rhynchophorus ferrugineus</name>
    <name type="common">Red palm weevil</name>
    <name type="synonym">Curculio ferrugineus</name>
    <dbReference type="NCBI Taxonomy" id="354439"/>
    <lineage>
        <taxon>Eukaryota</taxon>
        <taxon>Metazoa</taxon>
        <taxon>Ecdysozoa</taxon>
        <taxon>Arthropoda</taxon>
        <taxon>Hexapoda</taxon>
        <taxon>Insecta</taxon>
        <taxon>Pterygota</taxon>
        <taxon>Neoptera</taxon>
        <taxon>Endopterygota</taxon>
        <taxon>Coleoptera</taxon>
        <taxon>Polyphaga</taxon>
        <taxon>Cucujiformia</taxon>
        <taxon>Curculionidae</taxon>
        <taxon>Dryophthorinae</taxon>
        <taxon>Rhynchophorus</taxon>
    </lineage>
</organism>
<evidence type="ECO:0000313" key="2">
    <source>
        <dbReference type="EMBL" id="KAF7284027.1"/>
    </source>
</evidence>
<proteinExistence type="predicted"/>
<dbReference type="Proteomes" id="UP000625711">
    <property type="component" value="Unassembled WGS sequence"/>
</dbReference>
<accession>A0A834IN69</accession>
<keyword evidence="3" id="KW-1185">Reference proteome</keyword>
<dbReference type="EMBL" id="JAACXV010000084">
    <property type="protein sequence ID" value="KAF7284027.1"/>
    <property type="molecule type" value="Genomic_DNA"/>
</dbReference>
<evidence type="ECO:0000313" key="3">
    <source>
        <dbReference type="Proteomes" id="UP000625711"/>
    </source>
</evidence>